<protein>
    <submittedName>
        <fullName evidence="2">Chitinase</fullName>
        <ecNumber evidence="2">3.2.1.14</ecNumber>
    </submittedName>
</protein>
<dbReference type="NCBIfam" id="TIGR02167">
    <property type="entry name" value="Liste_lipo_26"/>
    <property type="match status" value="11"/>
</dbReference>
<reference evidence="2" key="1">
    <citation type="journal article" date="2015" name="Proc. Natl. Acad. Sci. U.S.A.">
        <title>Networks of energetic and metabolic interactions define dynamics in microbial communities.</title>
        <authorList>
            <person name="Embree M."/>
            <person name="Liu J.K."/>
            <person name="Al-Bassam M.M."/>
            <person name="Zengler K."/>
        </authorList>
    </citation>
    <scope>NUCLEOTIDE SEQUENCE</scope>
</reference>
<feature type="domain" description="Secretion system C-terminal sorting" evidence="1">
    <location>
        <begin position="935"/>
        <end position="1010"/>
    </location>
</feature>
<dbReference type="InterPro" id="IPR005046">
    <property type="entry name" value="DUF285"/>
</dbReference>
<dbReference type="Gene3D" id="2.60.40.4070">
    <property type="match status" value="1"/>
</dbReference>
<keyword evidence="2" id="KW-0326">Glycosidase</keyword>
<dbReference type="NCBIfam" id="TIGR04183">
    <property type="entry name" value="Por_Secre_tail"/>
    <property type="match status" value="1"/>
</dbReference>
<dbReference type="AlphaFoldDB" id="A0A0W8FYF4"/>
<comment type="caution">
    <text evidence="2">The sequence shown here is derived from an EMBL/GenBank/DDBJ whole genome shotgun (WGS) entry which is preliminary data.</text>
</comment>
<dbReference type="Pfam" id="PF18962">
    <property type="entry name" value="Por_Secre_tail"/>
    <property type="match status" value="1"/>
</dbReference>
<dbReference type="EMBL" id="LNQE01000566">
    <property type="protein sequence ID" value="KUG25951.1"/>
    <property type="molecule type" value="Genomic_DNA"/>
</dbReference>
<dbReference type="InterPro" id="IPR026444">
    <property type="entry name" value="Secre_tail"/>
</dbReference>
<gene>
    <name evidence="2" type="ORF">ASZ90_004217</name>
</gene>
<keyword evidence="2" id="KW-0378">Hydrolase</keyword>
<dbReference type="EC" id="3.2.1.14" evidence="2"/>
<dbReference type="Pfam" id="PF03382">
    <property type="entry name" value="DUF285"/>
    <property type="match status" value="3"/>
</dbReference>
<evidence type="ECO:0000313" key="2">
    <source>
        <dbReference type="EMBL" id="KUG25951.1"/>
    </source>
</evidence>
<dbReference type="GO" id="GO:0008843">
    <property type="term" value="F:endochitinase activity"/>
    <property type="evidence" value="ECO:0007669"/>
    <property type="project" value="UniProtKB-EC"/>
</dbReference>
<sequence>MVLVFNTNLSAGTTVTLPLYGTVNVNVDWGDGNNDNYTTGGDKDHTFSSEGNYTVSISGILTDFGSPYYPNAEKLIEVTSFGSLGLTSLYSAFWGASNLTNVPATLPYTITNLSCAFYYASSFNGNISNWDVSEVTDMSFMFDGASSFNQDIGGWDVSGVIYMREMFRNASAFNQNIGSWSVGNVTGMSSMFNNAFSFNKDISGWDVSNVTTMYNMFSYASSFNQDLSGWDVSSVTDMSYMFDHATAFNGNIGSWNVGNVTNMRQMFYFASSFNQAIGNWDVSKVTNMRSLFNNATVFNQDIGNWVVSNVTTMRGLFYYAAAFNQDIGNWDVSNVNDMSIMFVLTLFNQDLSGWDVGSVTNMNAMFNASAFNGNIGSWNVSAVTDMSSMFNNAYNFNQDIGSWNVSNVTNMEYMFDQAASFNHDIGSWDVSNVTSMEAMFHGANFNQYIGGWDVSSVTNMWAMFWGTGFNQNIGTWDVSGVTKMGYMFYSAHDFNQDIGSWNVSAVTTMIGMFYNATSFNQNIGSWEVSNVTSMRDMFHGATSFNQDIGSWNVGSVTNMLGMFEGATAFNNDIGSWDVSSVTDMWSMFWSASAFNQDISNWDVSGVEYMNGMFTNVTLSTDNYSTLLLGWSGLTLQNGVIFNGGNSQYYQGEVANARQSIIDNFGWTITDGGSVLPVSVTQPTTTGANSLDFEDALVGLDINVTTTDNITCDYFGNGAPVSGSLPPGINNAAEYFWVVTSDGIVFTDGKISIPIAVLNGVNDASKLRWLKRGNSGDPWTDIGGTVVGGNLESTVAFSTFSEFTVGSTDDSNPLPVELILFEGLNTEEGVILRWETATEVNNYGFEIERQVSSIEYQDSSWVKLSFVQGHGTTNSPKEYLFTDSNLPDTGSTVSYRLKQIDNDGTFAYSKIVTVDLSSITSVEEEIPVEYSLAQNYPNPFNPTTTIEYSIPKSVLVSIKIYDLLGREVRTLVNEEKSAGRYEVSFDGSELSSGIYVYSLKAGDFNKTRKLLLLK</sequence>
<evidence type="ECO:0000259" key="1">
    <source>
        <dbReference type="Pfam" id="PF18962"/>
    </source>
</evidence>
<name>A0A0W8FYF4_9ZZZZ</name>
<organism evidence="2">
    <name type="scientific">hydrocarbon metagenome</name>
    <dbReference type="NCBI Taxonomy" id="938273"/>
    <lineage>
        <taxon>unclassified sequences</taxon>
        <taxon>metagenomes</taxon>
        <taxon>ecological metagenomes</taxon>
    </lineage>
</organism>
<proteinExistence type="predicted"/>
<accession>A0A0W8FYF4</accession>
<dbReference type="InterPro" id="IPR011889">
    <property type="entry name" value="Liste_lipo_26"/>
</dbReference>